<keyword evidence="2" id="KW-0808">Transferase</keyword>
<evidence type="ECO:0000256" key="2">
    <source>
        <dbReference type="ARBA" id="ARBA00022679"/>
    </source>
</evidence>
<dbReference type="RefSeq" id="WP_307199472.1">
    <property type="nucleotide sequence ID" value="NZ_JAUTAN010000001.1"/>
</dbReference>
<dbReference type="PANTHER" id="PTHR43464:SF19">
    <property type="entry name" value="UBIQUINONE BIOSYNTHESIS O-METHYLTRANSFERASE, MITOCHONDRIAL"/>
    <property type="match status" value="1"/>
</dbReference>
<dbReference type="EMBL" id="JAUTAN010000001">
    <property type="protein sequence ID" value="MDQ1104095.1"/>
    <property type="molecule type" value="Genomic_DNA"/>
</dbReference>
<sequence>MVTRWEQVARAQAGEDYAAAYAARFRQQADAGADVHGEATLVTALAPPPSRVLDAGCGTGRVAVRLHELGHPVVGVDVDRSMVRVARRDAPHLAWHVADLAALDLGERFDVVVVAGNVLPLLEPGTLGATAAALAAHVAPDGLLVAGFGLDAAHLPSGCPPTPLADVEAAFAAAGLAPPEVWASWDRAPYDGGGYVVGVWST</sequence>
<keyword evidence="3" id="KW-0949">S-adenosyl-L-methionine</keyword>
<gene>
    <name evidence="5" type="ORF">QE405_001379</name>
</gene>
<organism evidence="5 6">
    <name type="scientific">Nocardioides zeae</name>
    <dbReference type="NCBI Taxonomy" id="1457234"/>
    <lineage>
        <taxon>Bacteria</taxon>
        <taxon>Bacillati</taxon>
        <taxon>Actinomycetota</taxon>
        <taxon>Actinomycetes</taxon>
        <taxon>Propionibacteriales</taxon>
        <taxon>Nocardioidaceae</taxon>
        <taxon>Nocardioides</taxon>
    </lineage>
</organism>
<evidence type="ECO:0000259" key="4">
    <source>
        <dbReference type="Pfam" id="PF13649"/>
    </source>
</evidence>
<evidence type="ECO:0000256" key="1">
    <source>
        <dbReference type="ARBA" id="ARBA00022603"/>
    </source>
</evidence>
<dbReference type="SUPFAM" id="SSF53335">
    <property type="entry name" value="S-adenosyl-L-methionine-dependent methyltransferases"/>
    <property type="match status" value="1"/>
</dbReference>
<comment type="caution">
    <text evidence="5">The sequence shown here is derived from an EMBL/GenBank/DDBJ whole genome shotgun (WGS) entry which is preliminary data.</text>
</comment>
<dbReference type="Gene3D" id="3.40.50.150">
    <property type="entry name" value="Vaccinia Virus protein VP39"/>
    <property type="match status" value="1"/>
</dbReference>
<dbReference type="PANTHER" id="PTHR43464">
    <property type="entry name" value="METHYLTRANSFERASE"/>
    <property type="match status" value="1"/>
</dbReference>
<evidence type="ECO:0000313" key="6">
    <source>
        <dbReference type="Proteomes" id="UP001239215"/>
    </source>
</evidence>
<dbReference type="InterPro" id="IPR041698">
    <property type="entry name" value="Methyltransf_25"/>
</dbReference>
<name>A0AAJ1TXE3_9ACTN</name>
<dbReference type="GO" id="GO:0032259">
    <property type="term" value="P:methylation"/>
    <property type="evidence" value="ECO:0007669"/>
    <property type="project" value="UniProtKB-KW"/>
</dbReference>
<protein>
    <submittedName>
        <fullName evidence="5">2-polyprenyl-3-methyl-5-hydroxy-6-metoxy-1, 4-benzoquinol methylase</fullName>
    </submittedName>
</protein>
<feature type="domain" description="Methyltransferase" evidence="4">
    <location>
        <begin position="52"/>
        <end position="142"/>
    </location>
</feature>
<dbReference type="AlphaFoldDB" id="A0AAJ1TXE3"/>
<dbReference type="Proteomes" id="UP001239215">
    <property type="component" value="Unassembled WGS sequence"/>
</dbReference>
<evidence type="ECO:0000256" key="3">
    <source>
        <dbReference type="ARBA" id="ARBA00022691"/>
    </source>
</evidence>
<accession>A0AAJ1TXE3</accession>
<dbReference type="GO" id="GO:0008168">
    <property type="term" value="F:methyltransferase activity"/>
    <property type="evidence" value="ECO:0007669"/>
    <property type="project" value="UniProtKB-KW"/>
</dbReference>
<dbReference type="CDD" id="cd02440">
    <property type="entry name" value="AdoMet_MTases"/>
    <property type="match status" value="1"/>
</dbReference>
<dbReference type="Pfam" id="PF13649">
    <property type="entry name" value="Methyltransf_25"/>
    <property type="match status" value="1"/>
</dbReference>
<proteinExistence type="predicted"/>
<dbReference type="InterPro" id="IPR029063">
    <property type="entry name" value="SAM-dependent_MTases_sf"/>
</dbReference>
<evidence type="ECO:0000313" key="5">
    <source>
        <dbReference type="EMBL" id="MDQ1104095.1"/>
    </source>
</evidence>
<reference evidence="5" key="1">
    <citation type="submission" date="2023-07" db="EMBL/GenBank/DDBJ databases">
        <title>Functional and genomic diversity of the sorghum phyllosphere microbiome.</title>
        <authorList>
            <person name="Shade A."/>
        </authorList>
    </citation>
    <scope>NUCLEOTIDE SEQUENCE</scope>
    <source>
        <strain evidence="5">SORGH_AS_1067</strain>
    </source>
</reference>
<keyword evidence="1 5" id="KW-0489">Methyltransferase</keyword>